<dbReference type="PANTHER" id="PTHR30143:SF0">
    <property type="entry name" value="2-KETO-4-PENTENOATE HYDRATASE"/>
    <property type="match status" value="1"/>
</dbReference>
<dbReference type="Proteomes" id="UP001418637">
    <property type="component" value="Unassembled WGS sequence"/>
</dbReference>
<evidence type="ECO:0000313" key="2">
    <source>
        <dbReference type="Proteomes" id="UP001418637"/>
    </source>
</evidence>
<dbReference type="EMBL" id="JBBYXI010000001">
    <property type="protein sequence ID" value="MEN3930289.1"/>
    <property type="molecule type" value="Genomic_DNA"/>
</dbReference>
<name>A0ABV0BH48_9HYPH</name>
<dbReference type="InterPro" id="IPR050772">
    <property type="entry name" value="Hydratase-Decarb/MhpD_sf"/>
</dbReference>
<reference evidence="1 2" key="1">
    <citation type="submission" date="2024-04" db="EMBL/GenBank/DDBJ databases">
        <title>A novel species isolated from cricket.</title>
        <authorList>
            <person name="Wang H.-C."/>
        </authorList>
    </citation>
    <scope>NUCLEOTIDE SEQUENCE [LARGE SCALE GENOMIC DNA]</scope>
    <source>
        <strain evidence="1 2">WL0021</strain>
    </source>
</reference>
<keyword evidence="2" id="KW-1185">Reference proteome</keyword>
<dbReference type="SUPFAM" id="SSF56529">
    <property type="entry name" value="FAH"/>
    <property type="match status" value="1"/>
</dbReference>
<sequence>MTTLSPQEATIAKALLDARQSGHLADPKTTPVASDPASAMRIQADVVRQVDSEISGWKVGIAENTPFAAPLLGKVSLNAPARWVQKSDTEFRIEVEIGVRLAKDLPPRPGKPYTREEITAAIDTVFCGIEMLGSRYSDYSNLAFLQGLSDCMHNGGYILGQEKKTQTIPGPLNEMKCICTLDGNEIFNGAPKHPQDDILLPLIEYASAQNDQLGGLKAGHIITTGALCGVLVTRTAGQFVASITGFEDMVVDFAYA</sequence>
<accession>A0ABV0BH48</accession>
<proteinExistence type="predicted"/>
<dbReference type="PANTHER" id="PTHR30143">
    <property type="entry name" value="ACID HYDRATASE"/>
    <property type="match status" value="1"/>
</dbReference>
<gene>
    <name evidence="1" type="ORF">WJT86_04330</name>
</gene>
<evidence type="ECO:0000313" key="1">
    <source>
        <dbReference type="EMBL" id="MEN3930289.1"/>
    </source>
</evidence>
<organism evidence="1 2">
    <name type="scientific">Hohaiivirga grylli</name>
    <dbReference type="NCBI Taxonomy" id="3133970"/>
    <lineage>
        <taxon>Bacteria</taxon>
        <taxon>Pseudomonadati</taxon>
        <taxon>Pseudomonadota</taxon>
        <taxon>Alphaproteobacteria</taxon>
        <taxon>Hyphomicrobiales</taxon>
        <taxon>Methylobacteriaceae</taxon>
        <taxon>Hohaiivirga</taxon>
    </lineage>
</organism>
<dbReference type="InterPro" id="IPR036663">
    <property type="entry name" value="Fumarylacetoacetase_C_sf"/>
</dbReference>
<protein>
    <recommendedName>
        <fullName evidence="3">2-keto-4-pentenoate hydratase</fullName>
    </recommendedName>
</protein>
<comment type="caution">
    <text evidence="1">The sequence shown here is derived from an EMBL/GenBank/DDBJ whole genome shotgun (WGS) entry which is preliminary data.</text>
</comment>
<dbReference type="RefSeq" id="WP_346336249.1">
    <property type="nucleotide sequence ID" value="NZ_JBBYXI010000001.1"/>
</dbReference>
<dbReference type="Gene3D" id="3.90.850.10">
    <property type="entry name" value="Fumarylacetoacetase-like, C-terminal domain"/>
    <property type="match status" value="1"/>
</dbReference>
<evidence type="ECO:0008006" key="3">
    <source>
        <dbReference type="Google" id="ProtNLM"/>
    </source>
</evidence>